<keyword evidence="1" id="KW-1133">Transmembrane helix</keyword>
<gene>
    <name evidence="2" type="ORF">A3K92_05685</name>
</gene>
<keyword evidence="1" id="KW-0472">Membrane</keyword>
<dbReference type="KEGG" id="tgg:A3K92_05685"/>
<keyword evidence="1" id="KW-0812">Transmembrane</keyword>
<dbReference type="Proteomes" id="UP000250134">
    <property type="component" value="Chromosome"/>
</dbReference>
<sequence>MVEVIVGKPSKGNIIGPFIIIGAVAGIFVYKGLEISLHISQNVLLALGITAVFVVASFVLGLAIVKRRLAHLDAFLSKARIEDDGIYLQEEVDYETGVYSAKGYWSSSGRNRTYRVYSKFQENEKGKASRVPLPSGKFVVSVKRDDEGYISAPAVKLGGKYEGVIVMVLEPRGAVRGSGTLTVTYGDDYATLNFEGKGNILEGKVSSFIRKARKSKVELYHEDYPSNRFKIAEGLNYAFSFNPFRWLKPGEKTVIVTLQDFSPKDFRRLFGMGEYLMGHGKYGIRLVIDVPMHRDIGKEAHFEVVLVNSRDHEE</sequence>
<feature type="transmembrane region" description="Helical" evidence="1">
    <location>
        <begin position="42"/>
        <end position="65"/>
    </location>
</feature>
<evidence type="ECO:0000256" key="1">
    <source>
        <dbReference type="SAM" id="Phobius"/>
    </source>
</evidence>
<feature type="transmembrane region" description="Helical" evidence="1">
    <location>
        <begin position="12"/>
        <end position="30"/>
    </location>
</feature>
<evidence type="ECO:0000313" key="2">
    <source>
        <dbReference type="EMBL" id="ASJ01005.1"/>
    </source>
</evidence>
<dbReference type="GeneID" id="33332022"/>
<keyword evidence="3" id="KW-1185">Reference proteome</keyword>
<dbReference type="AlphaFoldDB" id="A0A2Z2M941"/>
<dbReference type="RefSeq" id="WP_088885344.1">
    <property type="nucleotide sequence ID" value="NZ_CP014855.1"/>
</dbReference>
<organism evidence="2 3">
    <name type="scientific">Thermococcus gorgonarius</name>
    <dbReference type="NCBI Taxonomy" id="71997"/>
    <lineage>
        <taxon>Archaea</taxon>
        <taxon>Methanobacteriati</taxon>
        <taxon>Methanobacteriota</taxon>
        <taxon>Thermococci</taxon>
        <taxon>Thermococcales</taxon>
        <taxon>Thermococcaceae</taxon>
        <taxon>Thermococcus</taxon>
    </lineage>
</organism>
<dbReference type="OrthoDB" id="100203at2157"/>
<proteinExistence type="predicted"/>
<protein>
    <submittedName>
        <fullName evidence="2">Uncharacterized protein</fullName>
    </submittedName>
</protein>
<evidence type="ECO:0000313" key="3">
    <source>
        <dbReference type="Proteomes" id="UP000250134"/>
    </source>
</evidence>
<accession>A0A2Z2M941</accession>
<reference evidence="2 3" key="1">
    <citation type="submission" date="2016-03" db="EMBL/GenBank/DDBJ databases">
        <title>Complete genome sequence of Thermococcus gorgonarius.</title>
        <authorList>
            <person name="Oger P.M."/>
        </authorList>
    </citation>
    <scope>NUCLEOTIDE SEQUENCE [LARGE SCALE GENOMIC DNA]</scope>
    <source>
        <strain evidence="2 3">W-12</strain>
    </source>
</reference>
<name>A0A2Z2M941_THEGO</name>
<dbReference type="EMBL" id="CP014855">
    <property type="protein sequence ID" value="ASJ01005.1"/>
    <property type="molecule type" value="Genomic_DNA"/>
</dbReference>